<dbReference type="RefSeq" id="WP_160487332.1">
    <property type="nucleotide sequence ID" value="NZ_QGDV01000008.1"/>
</dbReference>
<gene>
    <name evidence="2" type="ORF">B0H03_10888</name>
</gene>
<evidence type="ECO:0000313" key="3">
    <source>
        <dbReference type="Proteomes" id="UP000245674"/>
    </source>
</evidence>
<feature type="signal peptide" evidence="1">
    <location>
        <begin position="1"/>
        <end position="17"/>
    </location>
</feature>
<protein>
    <recommendedName>
        <fullName evidence="4">Serine protease</fullName>
    </recommendedName>
</protein>
<accession>A0ABX5LEM5</accession>
<organism evidence="2 3">
    <name type="scientific">Rathayibacter iranicus NCPPB 2253 = VKM Ac-1602</name>
    <dbReference type="NCBI Taxonomy" id="1328868"/>
    <lineage>
        <taxon>Bacteria</taxon>
        <taxon>Bacillati</taxon>
        <taxon>Actinomycetota</taxon>
        <taxon>Actinomycetes</taxon>
        <taxon>Micrococcales</taxon>
        <taxon>Microbacteriaceae</taxon>
        <taxon>Rathayibacter</taxon>
    </lineage>
</organism>
<name>A0ABX5LEM5_9MICO</name>
<comment type="caution">
    <text evidence="2">The sequence shown here is derived from an EMBL/GenBank/DDBJ whole genome shotgun (WGS) entry which is preliminary data.</text>
</comment>
<proteinExistence type="predicted"/>
<feature type="chain" id="PRO_5047426885" description="Serine protease" evidence="1">
    <location>
        <begin position="18"/>
        <end position="51"/>
    </location>
</feature>
<dbReference type="Proteomes" id="UP000245674">
    <property type="component" value="Unassembled WGS sequence"/>
</dbReference>
<evidence type="ECO:0000313" key="2">
    <source>
        <dbReference type="EMBL" id="PWJ63284.1"/>
    </source>
</evidence>
<keyword evidence="1" id="KW-0732">Signal</keyword>
<reference evidence="2 3" key="1">
    <citation type="submission" date="2018-03" db="EMBL/GenBank/DDBJ databases">
        <title>Genomic Encyclopedia of Type Strains, Phase III (KMG-III): the genomes of soil and plant-associated and newly described type strains.</title>
        <authorList>
            <person name="Whitman W."/>
        </authorList>
    </citation>
    <scope>NUCLEOTIDE SEQUENCE [LARGE SCALE GENOMIC DNA]</scope>
    <source>
        <strain evidence="2 3">VKM Ac-1602</strain>
    </source>
</reference>
<keyword evidence="3" id="KW-1185">Reference proteome</keyword>
<dbReference type="EMBL" id="QGDV01000008">
    <property type="protein sequence ID" value="PWJ63284.1"/>
    <property type="molecule type" value="Genomic_DNA"/>
</dbReference>
<evidence type="ECO:0008006" key="4">
    <source>
        <dbReference type="Google" id="ProtNLM"/>
    </source>
</evidence>
<evidence type="ECO:0000256" key="1">
    <source>
        <dbReference type="SAM" id="SignalP"/>
    </source>
</evidence>
<sequence length="51" mass="5028">MNILGKQCVLQAGVVLAAATLSIGVASPAEQVAQLVKGLTGPTVTISASSY</sequence>